<feature type="transmembrane region" description="Helical" evidence="1">
    <location>
        <begin position="25"/>
        <end position="47"/>
    </location>
</feature>
<keyword evidence="1" id="KW-0812">Transmembrane</keyword>
<dbReference type="InterPro" id="IPR007813">
    <property type="entry name" value="PilN"/>
</dbReference>
<dbReference type="Proteomes" id="UP001156701">
    <property type="component" value="Unassembled WGS sequence"/>
</dbReference>
<protein>
    <submittedName>
        <fullName evidence="2">PilN domain-containing protein</fullName>
    </submittedName>
</protein>
<dbReference type="AlphaFoldDB" id="A0AA42K312"/>
<keyword evidence="1" id="KW-0472">Membrane</keyword>
<dbReference type="RefSeq" id="WP_071547562.1">
    <property type="nucleotide sequence ID" value="NZ_JARRYG010000020.1"/>
</dbReference>
<evidence type="ECO:0000313" key="3">
    <source>
        <dbReference type="Proteomes" id="UP001156701"/>
    </source>
</evidence>
<dbReference type="PROSITE" id="PS51257">
    <property type="entry name" value="PROKAR_LIPOPROTEIN"/>
    <property type="match status" value="1"/>
</dbReference>
<dbReference type="PANTHER" id="PTHR40278:SF1">
    <property type="entry name" value="DNA UTILIZATION PROTEIN HOFN"/>
    <property type="match status" value="1"/>
</dbReference>
<evidence type="ECO:0000256" key="1">
    <source>
        <dbReference type="SAM" id="Phobius"/>
    </source>
</evidence>
<sequence length="183" mass="21659">MGLSKLYQVNFLPWRQQQIVKKQRLFIVFSLVAGCSVLITCCFLVFFHQLEIEKQQKIKYHHQQQYEQTQQLAQRVSLQKKQLLELISQKNRLDEVMNNNQFLLKLLQDLPLITPLKSWLTTVQLVDNKIEIKARSYDFQNVSLLSPKLKERGLNHIQLKKLSRTNQVHRLHLTAIRQGEANE</sequence>
<dbReference type="InterPro" id="IPR052534">
    <property type="entry name" value="Extracell_DNA_Util/SecSys_Comp"/>
</dbReference>
<dbReference type="PANTHER" id="PTHR40278">
    <property type="entry name" value="DNA UTILIZATION PROTEIN HOFN"/>
    <property type="match status" value="1"/>
</dbReference>
<gene>
    <name evidence="2" type="ORF">P7V44_17190</name>
</gene>
<dbReference type="EMBL" id="JARRYG010000020">
    <property type="protein sequence ID" value="MDG4697967.1"/>
    <property type="molecule type" value="Genomic_DNA"/>
</dbReference>
<comment type="caution">
    <text evidence="2">The sequence shown here is derived from an EMBL/GenBank/DDBJ whole genome shotgun (WGS) entry which is preliminary data.</text>
</comment>
<evidence type="ECO:0000313" key="2">
    <source>
        <dbReference type="EMBL" id="MDG4697967.1"/>
    </source>
</evidence>
<dbReference type="Pfam" id="PF05137">
    <property type="entry name" value="PilN"/>
    <property type="match status" value="1"/>
</dbReference>
<accession>A0AA42K312</accession>
<name>A0AA42K312_9GAMM</name>
<organism evidence="2 3">
    <name type="scientific">Providencia huashanensis</name>
    <dbReference type="NCBI Taxonomy" id="3037798"/>
    <lineage>
        <taxon>Bacteria</taxon>
        <taxon>Pseudomonadati</taxon>
        <taxon>Pseudomonadota</taxon>
        <taxon>Gammaproteobacteria</taxon>
        <taxon>Enterobacterales</taxon>
        <taxon>Morganellaceae</taxon>
        <taxon>Providencia</taxon>
    </lineage>
</organism>
<keyword evidence="1" id="KW-1133">Transmembrane helix</keyword>
<reference evidence="2" key="1">
    <citation type="submission" date="2023-03" db="EMBL/GenBank/DDBJ databases">
        <title>a new species belonging to Providencia genus.</title>
        <authorList>
            <person name="Yang W."/>
            <person name="Hu F."/>
            <person name="Shen S."/>
            <person name="Ding L."/>
            <person name="Yin D."/>
        </authorList>
    </citation>
    <scope>NUCLEOTIDE SEQUENCE</scope>
    <source>
        <strain evidence="2">CRE-3FA-0001</strain>
    </source>
</reference>
<proteinExistence type="predicted"/>